<dbReference type="AlphaFoldDB" id="A0A6G8QE85"/>
<evidence type="ECO:0000313" key="1">
    <source>
        <dbReference type="EMBL" id="QIN84763.1"/>
    </source>
</evidence>
<name>A0A6G8QE85_9ACTN</name>
<proteinExistence type="predicted"/>
<dbReference type="EMBL" id="CP045119">
    <property type="protein sequence ID" value="QIN84763.1"/>
    <property type="molecule type" value="Genomic_DNA"/>
</dbReference>
<reference evidence="1 2" key="1">
    <citation type="submission" date="2019-10" db="EMBL/GenBank/DDBJ databases">
        <title>Rubrobacter sp nov SCSIO 52090 isolated from a deep-sea sediment in the South China Sea.</title>
        <authorList>
            <person name="Chen R.W."/>
        </authorList>
    </citation>
    <scope>NUCLEOTIDE SEQUENCE [LARGE SCALE GENOMIC DNA]</scope>
    <source>
        <strain evidence="1 2">SCSIO 52909</strain>
    </source>
</reference>
<protein>
    <submittedName>
        <fullName evidence="1">Uncharacterized protein</fullName>
    </submittedName>
</protein>
<dbReference type="KEGG" id="rub:GBA63_20530"/>
<organism evidence="1 2">
    <name type="scientific">Rubrobacter tropicus</name>
    <dbReference type="NCBI Taxonomy" id="2653851"/>
    <lineage>
        <taxon>Bacteria</taxon>
        <taxon>Bacillati</taxon>
        <taxon>Actinomycetota</taxon>
        <taxon>Rubrobacteria</taxon>
        <taxon>Rubrobacterales</taxon>
        <taxon>Rubrobacteraceae</taxon>
        <taxon>Rubrobacter</taxon>
    </lineage>
</organism>
<dbReference type="RefSeq" id="WP_166179277.1">
    <property type="nucleotide sequence ID" value="NZ_CP045119.1"/>
</dbReference>
<dbReference type="Proteomes" id="UP000501452">
    <property type="component" value="Chromosome"/>
</dbReference>
<evidence type="ECO:0000313" key="2">
    <source>
        <dbReference type="Proteomes" id="UP000501452"/>
    </source>
</evidence>
<gene>
    <name evidence="1" type="ORF">GBA63_20530</name>
</gene>
<keyword evidence="2" id="KW-1185">Reference proteome</keyword>
<sequence length="191" mass="21116">MASIALPFALRGLDGLVTVERVVNDDPRRWGYDVLGRFPADQAEGFPVVRASVGYPAEGYRSAMGWIQLVYHGEDPENPEVLVDLPPQHADAGTPYAFWGFCPSFFDAPSTRQADIHWVADAFLATSPDALMTRTVMPVCGFRWGYATTRKPPVLSPLERVGAEAWDRARAALIERCPGWEFLEADEAFGV</sequence>
<accession>A0A6G8QE85</accession>